<protein>
    <submittedName>
        <fullName evidence="2">Uncharacterized protein</fullName>
    </submittedName>
</protein>
<reference evidence="2" key="1">
    <citation type="submission" date="2020-05" db="EMBL/GenBank/DDBJ databases">
        <authorList>
            <person name="Chiriac C."/>
            <person name="Salcher M."/>
            <person name="Ghai R."/>
            <person name="Kavagutti S V."/>
        </authorList>
    </citation>
    <scope>NUCLEOTIDE SEQUENCE</scope>
</reference>
<accession>A0A6J5RJ45</accession>
<proteinExistence type="predicted"/>
<sequence length="477" mass="54582">MIKVATTQDPVQMKLRLTKKQWNTDAREWMDNWFHYKKLINGTPNKFYNQKGDIKFPIPADPVTILGVLVSDFQQLAARANAIVAQQIEYSQNRRKKGPRQIGPVNVPNTTPANDPAILSKINNPSPANDVTNASDFNYYLVSEGSNKITRFFTKLITPTFGASEAARIRKYRMTLLDSCASIYKLLGKLQVSILSSSSNSISESRKNLQNITYKWVVVYKGLSIYMDNMPKIVEDAGGEIKKPEDKQVADKSLEDKKIIVPGDANNIKKYVKRIMTDYTFNGIDPKLYPDLHIEDYDKALVSSYKIFSAMPIDNIFTNEVAENYIDSGKKVIDDYQNAISTLNKSLGTNYLSFQAISNHLKNNKVTVANYQSQIEKVAQDFIKKWIGKKRHENAIFDKSSAYRLDFNKMIIEMREIIDQMMDSLEKEMNTEELKNLASEVNKKFTAMRTLMRALDLQEPKKKNSPNDKDDFMMWGM</sequence>
<evidence type="ECO:0000256" key="1">
    <source>
        <dbReference type="SAM" id="MobiDB-lite"/>
    </source>
</evidence>
<gene>
    <name evidence="2" type="ORF">UFOVP1290_549</name>
</gene>
<organism evidence="2">
    <name type="scientific">uncultured Caudovirales phage</name>
    <dbReference type="NCBI Taxonomy" id="2100421"/>
    <lineage>
        <taxon>Viruses</taxon>
        <taxon>Duplodnaviria</taxon>
        <taxon>Heunggongvirae</taxon>
        <taxon>Uroviricota</taxon>
        <taxon>Caudoviricetes</taxon>
        <taxon>Peduoviridae</taxon>
        <taxon>Maltschvirus</taxon>
        <taxon>Maltschvirus maltsch</taxon>
    </lineage>
</organism>
<feature type="region of interest" description="Disordered" evidence="1">
    <location>
        <begin position="93"/>
        <end position="125"/>
    </location>
</feature>
<evidence type="ECO:0000313" key="2">
    <source>
        <dbReference type="EMBL" id="CAB4197029.1"/>
    </source>
</evidence>
<dbReference type="EMBL" id="LR797252">
    <property type="protein sequence ID" value="CAB4197029.1"/>
    <property type="molecule type" value="Genomic_DNA"/>
</dbReference>
<name>A0A6J5RJ45_9CAUD</name>